<comment type="caution">
    <text evidence="2">The sequence shown here is derived from an EMBL/GenBank/DDBJ whole genome shotgun (WGS) entry which is preliminary data.</text>
</comment>
<evidence type="ECO:0000313" key="2">
    <source>
        <dbReference type="EMBL" id="OBX29378.1"/>
    </source>
</evidence>
<dbReference type="RefSeq" id="WP_067762783.1">
    <property type="nucleotide sequence ID" value="NZ_LZDS01000009.1"/>
</dbReference>
<name>A0A1A7RD61_9GAMM</name>
<keyword evidence="3" id="KW-1185">Reference proteome</keyword>
<organism evidence="2 3">
    <name type="scientific">Acinetobacter gandensis</name>
    <dbReference type="NCBI Taxonomy" id="1443941"/>
    <lineage>
        <taxon>Bacteria</taxon>
        <taxon>Pseudomonadati</taxon>
        <taxon>Pseudomonadota</taxon>
        <taxon>Gammaproteobacteria</taxon>
        <taxon>Moraxellales</taxon>
        <taxon>Moraxellaceae</taxon>
        <taxon>Acinetobacter</taxon>
    </lineage>
</organism>
<dbReference type="EMBL" id="LZDS01000009">
    <property type="protein sequence ID" value="OBX29378.1"/>
    <property type="molecule type" value="Genomic_DNA"/>
</dbReference>
<evidence type="ECO:0000313" key="3">
    <source>
        <dbReference type="Proteomes" id="UP000185753"/>
    </source>
</evidence>
<dbReference type="Proteomes" id="UP000185753">
    <property type="component" value="Unassembled WGS sequence"/>
</dbReference>
<dbReference type="AlphaFoldDB" id="A0A1A7RD61"/>
<reference evidence="3" key="1">
    <citation type="submission" date="2016-06" db="EMBL/GenBank/DDBJ databases">
        <authorList>
            <person name="Radolfova-Krizova L."/>
            <person name="Nemec A."/>
        </authorList>
    </citation>
    <scope>NUCLEOTIDE SEQUENCE [LARGE SCALE GENOMIC DNA]</scope>
    <source>
        <strain evidence="3">ANC 4275</strain>
    </source>
</reference>
<feature type="transmembrane region" description="Helical" evidence="1">
    <location>
        <begin position="21"/>
        <end position="47"/>
    </location>
</feature>
<keyword evidence="1" id="KW-1133">Transmembrane helix</keyword>
<protein>
    <submittedName>
        <fullName evidence="2">Uncharacterized protein</fullName>
    </submittedName>
</protein>
<feature type="transmembrane region" description="Helical" evidence="1">
    <location>
        <begin position="130"/>
        <end position="150"/>
    </location>
</feature>
<evidence type="ECO:0000256" key="1">
    <source>
        <dbReference type="SAM" id="Phobius"/>
    </source>
</evidence>
<sequence length="213" mass="24841">MLQDKKQAELLKNTQKAYFKAVFGTPYIAHIIAVALVAVSLILAVFISYDGLFTTAASEGMTNYHRWLYDVFVFVGIAMGPVLYILMRLQLRERGGRQAWREYTRAHAQFKMNRYHKAQAEGKKTLLNSWVSEAAVFIMIIAVFILMYSVITPNESDRRSDFWIQTWWPINAVLIGLIYYGIFCLYIRLFAVMEVESQYQLLQTQEQRTLRKK</sequence>
<dbReference type="OrthoDB" id="6692276at2"/>
<keyword evidence="1" id="KW-0812">Transmembrane</keyword>
<accession>A0A1A7RD61</accession>
<keyword evidence="1" id="KW-0472">Membrane</keyword>
<gene>
    <name evidence="2" type="ORF">A9J31_14155</name>
</gene>
<feature type="transmembrane region" description="Helical" evidence="1">
    <location>
        <begin position="67"/>
        <end position="87"/>
    </location>
</feature>
<dbReference type="STRING" id="1443941.A9J31_14155"/>
<feature type="transmembrane region" description="Helical" evidence="1">
    <location>
        <begin position="170"/>
        <end position="191"/>
    </location>
</feature>
<proteinExistence type="predicted"/>